<dbReference type="InterPro" id="IPR008211">
    <property type="entry name" value="Laminin_N"/>
</dbReference>
<dbReference type="PROSITE" id="PS01248">
    <property type="entry name" value="EGF_LAM_1"/>
    <property type="match status" value="4"/>
</dbReference>
<feature type="signal peptide" evidence="13">
    <location>
        <begin position="1"/>
        <end position="17"/>
    </location>
</feature>
<dbReference type="Proteomes" id="UP000078046">
    <property type="component" value="Unassembled WGS sequence"/>
</dbReference>
<feature type="domain" description="Laminin EGF-like" evidence="14">
    <location>
        <begin position="770"/>
        <end position="818"/>
    </location>
</feature>
<evidence type="ECO:0000313" key="18">
    <source>
        <dbReference type="Proteomes" id="UP000078046"/>
    </source>
</evidence>
<feature type="disulfide bond" evidence="11">
    <location>
        <begin position="421"/>
        <end position="433"/>
    </location>
</feature>
<evidence type="ECO:0000256" key="6">
    <source>
        <dbReference type="ARBA" id="ARBA00022869"/>
    </source>
</evidence>
<comment type="caution">
    <text evidence="11">Lacks conserved residue(s) required for the propagation of feature annotation.</text>
</comment>
<dbReference type="InterPro" id="IPR050440">
    <property type="entry name" value="Laminin/Netrin_ECM"/>
</dbReference>
<evidence type="ECO:0000256" key="3">
    <source>
        <dbReference type="ARBA" id="ARBA00022530"/>
    </source>
</evidence>
<reference evidence="17 18" key="1">
    <citation type="submission" date="2016-04" db="EMBL/GenBank/DDBJ databases">
        <title>The genome of Intoshia linei affirms orthonectids as highly simplified spiralians.</title>
        <authorList>
            <person name="Mikhailov K.V."/>
            <person name="Slusarev G.S."/>
            <person name="Nikitin M.A."/>
            <person name="Logacheva M.D."/>
            <person name="Penin A."/>
            <person name="Aleoshin V."/>
            <person name="Panchin Y.V."/>
        </authorList>
    </citation>
    <scope>NUCLEOTIDE SEQUENCE [LARGE SCALE GENOMIC DNA]</scope>
    <source>
        <strain evidence="17">Intl2013</strain>
        <tissue evidence="17">Whole animal</tissue>
    </source>
</reference>
<feature type="domain" description="Laminin EGF-like" evidence="14">
    <location>
        <begin position="934"/>
        <end position="982"/>
    </location>
</feature>
<dbReference type="PROSITE" id="PS51115">
    <property type="entry name" value="LAMININ_IVA"/>
    <property type="match status" value="1"/>
</dbReference>
<dbReference type="FunFam" id="2.10.25.10:FF:000166">
    <property type="entry name" value="laminin subunit gamma-1"/>
    <property type="match status" value="1"/>
</dbReference>
<evidence type="ECO:0000259" key="16">
    <source>
        <dbReference type="PROSITE" id="PS51117"/>
    </source>
</evidence>
<evidence type="ECO:0000259" key="15">
    <source>
        <dbReference type="PROSITE" id="PS51115"/>
    </source>
</evidence>
<evidence type="ECO:0000313" key="17">
    <source>
        <dbReference type="EMBL" id="OAF68069.1"/>
    </source>
</evidence>
<dbReference type="Pfam" id="PF00053">
    <property type="entry name" value="EGF_laminin"/>
    <property type="match status" value="9"/>
</dbReference>
<evidence type="ECO:0000256" key="9">
    <source>
        <dbReference type="ARBA" id="ARBA00023180"/>
    </source>
</evidence>
<evidence type="ECO:0000256" key="13">
    <source>
        <dbReference type="SAM" id="SignalP"/>
    </source>
</evidence>
<dbReference type="Gene3D" id="2.10.25.10">
    <property type="entry name" value="Laminin"/>
    <property type="match status" value="9"/>
</dbReference>
<dbReference type="FunFam" id="2.10.25.10:FF:000209">
    <property type="entry name" value="Laminin subunit alpha 5"/>
    <property type="match status" value="1"/>
</dbReference>
<feature type="domain" description="Laminin EGF-like" evidence="14">
    <location>
        <begin position="468"/>
        <end position="520"/>
    </location>
</feature>
<dbReference type="InterPro" id="IPR000034">
    <property type="entry name" value="Laminin_IV"/>
</dbReference>
<keyword evidence="10 11" id="KW-0424">Laminin EGF-like domain</keyword>
<protein>
    <submittedName>
        <fullName evidence="17">Laminin subunit gamma-1</fullName>
    </submittedName>
</protein>
<dbReference type="SMART" id="SM00281">
    <property type="entry name" value="LamB"/>
    <property type="match status" value="1"/>
</dbReference>
<dbReference type="PANTHER" id="PTHR10574:SF435">
    <property type="entry name" value="LAMININ SUBUNIT GAMMA-1"/>
    <property type="match status" value="1"/>
</dbReference>
<accession>A0A177B1C2</accession>
<keyword evidence="8 11" id="KW-1015">Disulfide bond</keyword>
<dbReference type="SMART" id="SM00136">
    <property type="entry name" value="LamNT"/>
    <property type="match status" value="1"/>
</dbReference>
<dbReference type="GO" id="GO:0005604">
    <property type="term" value="C:basement membrane"/>
    <property type="evidence" value="ECO:0007669"/>
    <property type="project" value="UniProtKB-SubCell"/>
</dbReference>
<dbReference type="GO" id="GO:0009888">
    <property type="term" value="P:tissue development"/>
    <property type="evidence" value="ECO:0007669"/>
    <property type="project" value="TreeGrafter"/>
</dbReference>
<proteinExistence type="predicted"/>
<evidence type="ECO:0000256" key="10">
    <source>
        <dbReference type="ARBA" id="ARBA00023292"/>
    </source>
</evidence>
<feature type="disulfide bond" evidence="11">
    <location>
        <begin position="985"/>
        <end position="1002"/>
    </location>
</feature>
<gene>
    <name evidence="17" type="ORF">A3Q56_04204</name>
</gene>
<dbReference type="GO" id="GO:0009887">
    <property type="term" value="P:animal organ morphogenesis"/>
    <property type="evidence" value="ECO:0007669"/>
    <property type="project" value="TreeGrafter"/>
</dbReference>
<feature type="domain" description="Laminin EGF-like" evidence="14">
    <location>
        <begin position="983"/>
        <end position="1030"/>
    </location>
</feature>
<dbReference type="Gene3D" id="2.60.120.260">
    <property type="entry name" value="Galactose-binding domain-like"/>
    <property type="match status" value="1"/>
</dbReference>
<feature type="disulfide bond" evidence="11">
    <location>
        <begin position="441"/>
        <end position="450"/>
    </location>
</feature>
<evidence type="ECO:0000256" key="5">
    <source>
        <dbReference type="ARBA" id="ARBA00022737"/>
    </source>
</evidence>
<feature type="domain" description="Laminin IV type A" evidence="15">
    <location>
        <begin position="547"/>
        <end position="735"/>
    </location>
</feature>
<dbReference type="PROSITE" id="PS50027">
    <property type="entry name" value="EGF_LAM_2"/>
    <property type="match status" value="6"/>
</dbReference>
<feature type="disulfide bond" evidence="11">
    <location>
        <begin position="1031"/>
        <end position="1043"/>
    </location>
</feature>
<keyword evidence="4 13" id="KW-0732">Signal</keyword>
<feature type="disulfide bond" evidence="11">
    <location>
        <begin position="1052"/>
        <end position="1061"/>
    </location>
</feature>
<feature type="disulfide bond" evidence="11">
    <location>
        <begin position="1033"/>
        <end position="1050"/>
    </location>
</feature>
<dbReference type="PRINTS" id="PR00011">
    <property type="entry name" value="EGFLAMININ"/>
</dbReference>
<feature type="disulfide bond" evidence="11">
    <location>
        <begin position="788"/>
        <end position="797"/>
    </location>
</feature>
<evidence type="ECO:0000256" key="4">
    <source>
        <dbReference type="ARBA" id="ARBA00022729"/>
    </source>
</evidence>
<feature type="disulfide bond" evidence="11">
    <location>
        <begin position="936"/>
        <end position="953"/>
    </location>
</feature>
<keyword evidence="7 12" id="KW-0175">Coiled coil</keyword>
<evidence type="ECO:0000256" key="1">
    <source>
        <dbReference type="ARBA" id="ARBA00004302"/>
    </source>
</evidence>
<evidence type="ECO:0000256" key="2">
    <source>
        <dbReference type="ARBA" id="ARBA00022525"/>
    </source>
</evidence>
<keyword evidence="2" id="KW-0964">Secreted</keyword>
<dbReference type="Pfam" id="PF00052">
    <property type="entry name" value="Laminin_B"/>
    <property type="match status" value="1"/>
</dbReference>
<feature type="chain" id="PRO_5008056794" evidence="13">
    <location>
        <begin position="18"/>
        <end position="1673"/>
    </location>
</feature>
<feature type="domain" description="Laminin EGF-like" evidence="14">
    <location>
        <begin position="1031"/>
        <end position="1077"/>
    </location>
</feature>
<keyword evidence="6" id="KW-0084">Basement membrane</keyword>
<dbReference type="EMBL" id="LWCA01000519">
    <property type="protein sequence ID" value="OAF68069.1"/>
    <property type="molecule type" value="Genomic_DNA"/>
</dbReference>
<dbReference type="CDD" id="cd00055">
    <property type="entry name" value="EGF_Lam"/>
    <property type="match status" value="9"/>
</dbReference>
<feature type="disulfide bond" evidence="11">
    <location>
        <begin position="491"/>
        <end position="500"/>
    </location>
</feature>
<comment type="caution">
    <text evidence="17">The sequence shown here is derived from an EMBL/GenBank/DDBJ whole genome shotgun (WGS) entry which is preliminary data.</text>
</comment>
<sequence length="1673" mass="192353">MWNAFYTLFLLKIFVNCHEFDKNADYTFISTTHHTLNEEYIKVEKNSSRLNRCYNPETESHVHCYPEFTNAAFGINIIATNTCGEGNTTYFCRQTPYGGSAYGATFCDKCDKSYERKHTVEYINDVTKYDLTWWQSDTLLDADIQYPNSVNITLKLGKSFTITYIDITFQSSRPESFTILKKTHLNSSWIPYQYYSASCEKTYKIPSNDYIKENEKMRALCDDKNSDISPLTNGNVVFAVLDQYHKTTPFEENSDIQEWVTATDILIKLDRMNTFGDEIYTDRNVLKTYFYAISDISIGGRCNCNGHAGDCIISSGENVENRMVCRCQHYTSGIDCEKCLDFYNDRPWAPGTSTDANICYPCNCNNFSDRCYFDQDLYDSTGHGGHCINCRYNTIGINCHLCKPNYYRSNVSDLSSLCVACKCDPMGSIHEQCDDNGKCSCKIGVTGNVCNECLPNFYNINMNGCENCDCNKNGTRNSSRRCRSDSGLCDCKFYVEGRKCNSCMPGYFNLERKNEHGCLACFCYGHSSKCETDTEYFYHSIESHFTKDSHVWIGLDRHNSKINVNHDKKEGFIMIRVGYVQPVYYSLPDSYLGNQLNSYGEYLNFSLYISPTSQPIVVSRDDIIIESKYHNLKVSCELSAQENKPPNLGGHIENYSFQLINNIDSLGGQFKLNWYPNLNSYNFYKLLSNISSIKIRGSYSMSGHSKLYKISLGSGVYMGNIANSTEMKSVTHIQKCICLAGYIGKLCESPAEGYYRANKKLGSFSKSAKCRCNNHSDICNPETGECICNHNTKGFNCEQCSQHYYGDATEGLLNSCLECPCPHNGNCILQNPNDESSELICVNCRIGHVGKRCDQCIDGYYMDSSIGSREYPACKKCICNNNIDLRHIGNCDDKTGECLKCVNHTFGKDCQYCKKGYYGNARKDNFSKDKCKECQCNEYGSLNEICDNVSGQCECKKNITSRKCDICIENNWDLFSGKGCKSCMCHRVGSLNEQCDIKTGECFCLQGVKGVKCDKCIENHFKFSDLGCSECKCDKYGSIDLQCHLKTGKCNCKLNVEGKKCDRCIRNRYSLIEQCQPCPDCYKLVDESFKSIESSLKSFENGLNEISKNTVNKLANITNDDKYNILSNFNIIQLTLKEMNDEIIKRNWTKPINAEKYMTGMDEIKEKLNKMYYNDDLLLDAGYFDKKKALFNEKLKNFDQIDEKLNNFRTSINNLELEVDMIEKEQELNGKNFHNIENIVKNVRKEIEKVQRNYDAVKSRIDSIIRIIKENVDLLKVLSLGPQKYHMTNQNLLLQSYNNNKTLNHMIQLMDNIYREVDNVHTAGLKLSLKIDKIKLSFDEDLLDEKFLQILSKSEKKINQFNNIQNGVQVTLKDNFENQKSVNKTVNEILLVHGNFTSLVSQMDNVLMNYNNQTSKMEDKINETKKIYKSLKDYNKNFTDQQEIAKIEMKKIENIEEMLGMNYIMITNTNHKISEMTNVIDETTNNTNFIDQNAIFISEIMDRNNKKMESLQQNFTLFNKKLDKLMTDSSTTSEKFDRYMNNIKNNSIYLDEMLYKSNQYLWMIENNNIALSNTLLDIEEISKELDTLLNVLQYEQDTIKYQEMFDDILKKYKDNHIDDIYSDLADAKKKQLDSIYLATLSLITYHKSLDKLTKIHDNLPTKCYNNIDPESTN</sequence>
<evidence type="ECO:0000256" key="8">
    <source>
        <dbReference type="ARBA" id="ARBA00023157"/>
    </source>
</evidence>
<feature type="coiled-coil region" evidence="12">
    <location>
        <begin position="1198"/>
        <end position="1260"/>
    </location>
</feature>
<keyword evidence="3" id="KW-0272">Extracellular matrix</keyword>
<feature type="disulfide bond" evidence="11">
    <location>
        <begin position="1004"/>
        <end position="1013"/>
    </location>
</feature>
<dbReference type="PROSITE" id="PS51117">
    <property type="entry name" value="LAMININ_NTER"/>
    <property type="match status" value="1"/>
</dbReference>
<dbReference type="SUPFAM" id="SSF57196">
    <property type="entry name" value="EGF/Laminin"/>
    <property type="match status" value="9"/>
</dbReference>
<dbReference type="SMART" id="SM00180">
    <property type="entry name" value="EGF_Lam"/>
    <property type="match status" value="10"/>
</dbReference>
<dbReference type="Pfam" id="PF00055">
    <property type="entry name" value="Laminin_N"/>
    <property type="match status" value="1"/>
</dbReference>
<organism evidence="17 18">
    <name type="scientific">Intoshia linei</name>
    <dbReference type="NCBI Taxonomy" id="1819745"/>
    <lineage>
        <taxon>Eukaryota</taxon>
        <taxon>Metazoa</taxon>
        <taxon>Spiralia</taxon>
        <taxon>Lophotrochozoa</taxon>
        <taxon>Mesozoa</taxon>
        <taxon>Orthonectida</taxon>
        <taxon>Rhopaluridae</taxon>
        <taxon>Intoshia</taxon>
    </lineage>
</organism>
<keyword evidence="18" id="KW-1185">Reference proteome</keyword>
<dbReference type="FunFam" id="2.10.25.10:FF:000188">
    <property type="entry name" value="Laminin subunit gamma 2"/>
    <property type="match status" value="1"/>
</dbReference>
<evidence type="ECO:0000259" key="14">
    <source>
        <dbReference type="PROSITE" id="PS50027"/>
    </source>
</evidence>
<feature type="disulfide bond" evidence="11">
    <location>
        <begin position="955"/>
        <end position="964"/>
    </location>
</feature>
<dbReference type="PANTHER" id="PTHR10574">
    <property type="entry name" value="NETRIN/LAMININ-RELATED"/>
    <property type="match status" value="1"/>
</dbReference>
<dbReference type="FunFam" id="2.10.25.10:FF:000275">
    <property type="entry name" value="usherin"/>
    <property type="match status" value="1"/>
</dbReference>
<dbReference type="FunFam" id="2.10.25.10:FF:000130">
    <property type="entry name" value="Laminin subunit beta 1"/>
    <property type="match status" value="1"/>
</dbReference>
<evidence type="ECO:0000256" key="11">
    <source>
        <dbReference type="PROSITE-ProRule" id="PRU00460"/>
    </source>
</evidence>
<name>A0A177B1C2_9BILA</name>
<dbReference type="OrthoDB" id="430826at2759"/>
<dbReference type="FunFam" id="2.10.25.10:FF:000135">
    <property type="entry name" value="Laminin subunit beta 4"/>
    <property type="match status" value="2"/>
</dbReference>
<dbReference type="InterPro" id="IPR056863">
    <property type="entry name" value="LMN_ATRN_NET-like_EGF"/>
</dbReference>
<feature type="domain" description="Laminin EGF-like" evidence="14">
    <location>
        <begin position="421"/>
        <end position="467"/>
    </location>
</feature>
<dbReference type="FunFam" id="2.10.25.10:FF:000067">
    <property type="entry name" value="Laminin subunit gamma 1"/>
    <property type="match status" value="1"/>
</dbReference>
<comment type="subcellular location">
    <subcellularLocation>
        <location evidence="1">Secreted</location>
        <location evidence="1">Extracellular space</location>
        <location evidence="1">Extracellular matrix</location>
        <location evidence="1">Basement membrane</location>
    </subcellularLocation>
</comment>
<keyword evidence="5" id="KW-0677">Repeat</keyword>
<evidence type="ECO:0000256" key="12">
    <source>
        <dbReference type="SAM" id="Coils"/>
    </source>
</evidence>
<feature type="disulfide bond" evidence="11">
    <location>
        <begin position="934"/>
        <end position="946"/>
    </location>
</feature>
<keyword evidence="9" id="KW-0325">Glycoprotein</keyword>
<feature type="disulfide bond" evidence="11">
    <location>
        <begin position="983"/>
        <end position="995"/>
    </location>
</feature>
<evidence type="ECO:0000256" key="7">
    <source>
        <dbReference type="ARBA" id="ARBA00023054"/>
    </source>
</evidence>
<dbReference type="InterPro" id="IPR002049">
    <property type="entry name" value="LE_dom"/>
</dbReference>
<dbReference type="Pfam" id="PF24973">
    <property type="entry name" value="EGF_LMN_ATRN"/>
    <property type="match status" value="1"/>
</dbReference>
<feature type="domain" description="Laminin N-terminal" evidence="16">
    <location>
        <begin position="60"/>
        <end position="301"/>
    </location>
</feature>